<dbReference type="RefSeq" id="WP_114299050.1">
    <property type="nucleotide sequence ID" value="NZ_QPJT01000024.1"/>
</dbReference>
<feature type="transmembrane region" description="Helical" evidence="4">
    <location>
        <begin position="14"/>
        <end position="39"/>
    </location>
</feature>
<evidence type="ECO:0000313" key="6">
    <source>
        <dbReference type="Proteomes" id="UP000253034"/>
    </source>
</evidence>
<keyword evidence="4" id="KW-0472">Membrane</keyword>
<accession>A0A369AUX7</accession>
<comment type="caution">
    <text evidence="5">The sequence shown here is derived from an EMBL/GenBank/DDBJ whole genome shotgun (WGS) entry which is preliminary data.</text>
</comment>
<dbReference type="PANTHER" id="PTHR34135">
    <property type="entry name" value="LYSOZYME"/>
    <property type="match status" value="1"/>
</dbReference>
<dbReference type="Pfam" id="PF01183">
    <property type="entry name" value="Glyco_hydro_25"/>
    <property type="match status" value="1"/>
</dbReference>
<keyword evidence="4" id="KW-1133">Transmembrane helix</keyword>
<organism evidence="5 6">
    <name type="scientific">Anaerobacterium chartisolvens</name>
    <dbReference type="NCBI Taxonomy" id="1297424"/>
    <lineage>
        <taxon>Bacteria</taxon>
        <taxon>Bacillati</taxon>
        <taxon>Bacillota</taxon>
        <taxon>Clostridia</taxon>
        <taxon>Eubacteriales</taxon>
        <taxon>Oscillospiraceae</taxon>
        <taxon>Anaerobacterium</taxon>
    </lineage>
</organism>
<dbReference type="Proteomes" id="UP000253034">
    <property type="component" value="Unassembled WGS sequence"/>
</dbReference>
<dbReference type="GO" id="GO:0003796">
    <property type="term" value="F:lysozyme activity"/>
    <property type="evidence" value="ECO:0007669"/>
    <property type="project" value="InterPro"/>
</dbReference>
<name>A0A369AUX7_9FIRM</name>
<evidence type="ECO:0000256" key="4">
    <source>
        <dbReference type="SAM" id="Phobius"/>
    </source>
</evidence>
<dbReference type="SMART" id="SM00641">
    <property type="entry name" value="Glyco_25"/>
    <property type="match status" value="1"/>
</dbReference>
<reference evidence="5 6" key="1">
    <citation type="submission" date="2018-07" db="EMBL/GenBank/DDBJ databases">
        <title>Genomic Encyclopedia of Type Strains, Phase IV (KMG-IV): sequencing the most valuable type-strain genomes for metagenomic binning, comparative biology and taxonomic classification.</title>
        <authorList>
            <person name="Goeker M."/>
        </authorList>
    </citation>
    <scope>NUCLEOTIDE SEQUENCE [LARGE SCALE GENOMIC DNA]</scope>
    <source>
        <strain evidence="5 6">DSM 27016</strain>
    </source>
</reference>
<dbReference type="AlphaFoldDB" id="A0A369AUX7"/>
<sequence length="249" mass="28849">MQVRGKGDEMKKQLTVITAAVVIVAFIVAFLIYNGYIWFNNPSIKEFPVRGIDLSNHQGAINWEALKGETLKFVYIKATEGNDYKDKYFNDNWVNAKKVGLKRGAYHFYTFGSSGLDQASNFINTVPNDRGDLPPVIDVEFGGNSKSVPEKEPFQKELKVFIQQITDAYKQEPILYVTYEAYEKYIQGDFKEYKIWIRDIFKYPKLQGKRVWVIWQYNNRGRVDGITGFVDLNVFRGSEKDFESLILDK</sequence>
<evidence type="ECO:0000313" key="5">
    <source>
        <dbReference type="EMBL" id="RCX12056.1"/>
    </source>
</evidence>
<dbReference type="EMBL" id="QPJT01000024">
    <property type="protein sequence ID" value="RCX12056.1"/>
    <property type="molecule type" value="Genomic_DNA"/>
</dbReference>
<keyword evidence="6" id="KW-1185">Reference proteome</keyword>
<dbReference type="InterPro" id="IPR017853">
    <property type="entry name" value="GH"/>
</dbReference>
<dbReference type="GO" id="GO:0009253">
    <property type="term" value="P:peptidoglycan catabolic process"/>
    <property type="evidence" value="ECO:0007669"/>
    <property type="project" value="InterPro"/>
</dbReference>
<dbReference type="InterPro" id="IPR018077">
    <property type="entry name" value="Glyco_hydro_fam25_subgr"/>
</dbReference>
<protein>
    <submittedName>
        <fullName evidence="5">Lysozyme</fullName>
    </submittedName>
</protein>
<evidence type="ECO:0000256" key="3">
    <source>
        <dbReference type="ARBA" id="ARBA00023295"/>
    </source>
</evidence>
<keyword evidence="3" id="KW-0326">Glycosidase</keyword>
<dbReference type="PANTHER" id="PTHR34135:SF2">
    <property type="entry name" value="LYSOZYME"/>
    <property type="match status" value="1"/>
</dbReference>
<dbReference type="InterPro" id="IPR002053">
    <property type="entry name" value="Glyco_hydro_25"/>
</dbReference>
<proteinExistence type="inferred from homology"/>
<evidence type="ECO:0000256" key="2">
    <source>
        <dbReference type="ARBA" id="ARBA00022801"/>
    </source>
</evidence>
<dbReference type="GO" id="GO:0016052">
    <property type="term" value="P:carbohydrate catabolic process"/>
    <property type="evidence" value="ECO:0007669"/>
    <property type="project" value="TreeGrafter"/>
</dbReference>
<comment type="similarity">
    <text evidence="1">Belongs to the glycosyl hydrolase 25 family.</text>
</comment>
<evidence type="ECO:0000256" key="1">
    <source>
        <dbReference type="ARBA" id="ARBA00010646"/>
    </source>
</evidence>
<keyword evidence="4" id="KW-0812">Transmembrane</keyword>
<dbReference type="CDD" id="cd06413">
    <property type="entry name" value="GH25_muramidase_1"/>
    <property type="match status" value="1"/>
</dbReference>
<dbReference type="OrthoDB" id="9765879at2"/>
<gene>
    <name evidence="5" type="ORF">DFR58_1246</name>
</gene>
<dbReference type="PROSITE" id="PS51904">
    <property type="entry name" value="GLYCOSYL_HYDROL_F25_2"/>
    <property type="match status" value="1"/>
</dbReference>
<dbReference type="SUPFAM" id="SSF51445">
    <property type="entry name" value="(Trans)glycosidases"/>
    <property type="match status" value="1"/>
</dbReference>
<dbReference type="Gene3D" id="3.20.20.80">
    <property type="entry name" value="Glycosidases"/>
    <property type="match status" value="1"/>
</dbReference>
<dbReference type="GO" id="GO:0016998">
    <property type="term" value="P:cell wall macromolecule catabolic process"/>
    <property type="evidence" value="ECO:0007669"/>
    <property type="project" value="InterPro"/>
</dbReference>
<keyword evidence="2" id="KW-0378">Hydrolase</keyword>